<dbReference type="PANTHER" id="PTHR43293">
    <property type="entry name" value="ACETATE COA-TRANSFERASE YDIF"/>
    <property type="match status" value="1"/>
</dbReference>
<dbReference type="SMART" id="SM00882">
    <property type="entry name" value="CoA_trans"/>
    <property type="match status" value="1"/>
</dbReference>
<dbReference type="EMBL" id="BAABJP010000068">
    <property type="protein sequence ID" value="GAA5176047.1"/>
    <property type="molecule type" value="Genomic_DNA"/>
</dbReference>
<gene>
    <name evidence="2" type="ORF">GCM10023321_83460</name>
</gene>
<sequence length="255" mass="27123">MITPNEVMTITASRLLADHRVVFAGIGLPLVASALAKRRQAPNLTIVLEGGIVGLRLRPGQLPDSTNEMCAAVDADMITGICDVFLAAQRGHFDYGFLGCAQIDRFGNINTSIIGDPDAPTVRLPGTGGANDIISLCNETFVVTAHEPRRFVERVDFVTSPGYLSGGAARRRAGLVHGGPSRVITDLAVLDFEPESRRMRVIALQPGVALADVQAATGFDLLTADQVTRIPEPTPEELDLLRHLLAQPVSVASAP</sequence>
<evidence type="ECO:0000256" key="1">
    <source>
        <dbReference type="ARBA" id="ARBA00007047"/>
    </source>
</evidence>
<dbReference type="InterPro" id="IPR037171">
    <property type="entry name" value="NagB/RpiA_transferase-like"/>
</dbReference>
<name>A0ABP9RFI8_9PSEU</name>
<keyword evidence="3" id="KW-1185">Reference proteome</keyword>
<protein>
    <submittedName>
        <fullName evidence="2">CoA-transferase subunit beta</fullName>
    </submittedName>
</protein>
<comment type="similarity">
    <text evidence="1">Belongs to the 3-oxoacid CoA-transferase subunit B family.</text>
</comment>
<dbReference type="SUPFAM" id="SSF100950">
    <property type="entry name" value="NagB/RpiA/CoA transferase-like"/>
    <property type="match status" value="1"/>
</dbReference>
<dbReference type="Proteomes" id="UP001428817">
    <property type="component" value="Unassembled WGS sequence"/>
</dbReference>
<evidence type="ECO:0000313" key="2">
    <source>
        <dbReference type="EMBL" id="GAA5176047.1"/>
    </source>
</evidence>
<proteinExistence type="inferred from homology"/>
<dbReference type="RefSeq" id="WP_345703583.1">
    <property type="nucleotide sequence ID" value="NZ_BAABJP010000068.1"/>
</dbReference>
<dbReference type="InterPro" id="IPR004165">
    <property type="entry name" value="CoA_trans_fam_I"/>
</dbReference>
<reference evidence="3" key="1">
    <citation type="journal article" date="2019" name="Int. J. Syst. Evol. Microbiol.">
        <title>The Global Catalogue of Microorganisms (GCM) 10K type strain sequencing project: providing services to taxonomists for standard genome sequencing and annotation.</title>
        <authorList>
            <consortium name="The Broad Institute Genomics Platform"/>
            <consortium name="The Broad Institute Genome Sequencing Center for Infectious Disease"/>
            <person name="Wu L."/>
            <person name="Ma J."/>
        </authorList>
    </citation>
    <scope>NUCLEOTIDE SEQUENCE [LARGE SCALE GENOMIC DNA]</scope>
    <source>
        <strain evidence="3">JCM 18303</strain>
    </source>
</reference>
<comment type="caution">
    <text evidence="2">The sequence shown here is derived from an EMBL/GenBank/DDBJ whole genome shotgun (WGS) entry which is preliminary data.</text>
</comment>
<organism evidence="2 3">
    <name type="scientific">Pseudonocardia eucalypti</name>
    <dbReference type="NCBI Taxonomy" id="648755"/>
    <lineage>
        <taxon>Bacteria</taxon>
        <taxon>Bacillati</taxon>
        <taxon>Actinomycetota</taxon>
        <taxon>Actinomycetes</taxon>
        <taxon>Pseudonocardiales</taxon>
        <taxon>Pseudonocardiaceae</taxon>
        <taxon>Pseudonocardia</taxon>
    </lineage>
</organism>
<dbReference type="Gene3D" id="3.40.1080.10">
    <property type="entry name" value="Glutaconate Coenzyme A-transferase"/>
    <property type="match status" value="1"/>
</dbReference>
<dbReference type="PANTHER" id="PTHR43293:SF3">
    <property type="entry name" value="CHOLESTEROL RING-CLEAVING HYDROLASE IPDB SUBUNIT"/>
    <property type="match status" value="1"/>
</dbReference>
<evidence type="ECO:0000313" key="3">
    <source>
        <dbReference type="Proteomes" id="UP001428817"/>
    </source>
</evidence>
<dbReference type="Pfam" id="PF01144">
    <property type="entry name" value="CoA_trans"/>
    <property type="match status" value="1"/>
</dbReference>
<accession>A0ABP9RFI8</accession>